<sequence>MCFSTACDFLGEKLAGFLGLNSPKYQYAIDVFHRDQKNRISLRKKNEYGATSSAEASWPSRPSGVSASRGAASHNGGHENEQQ</sequence>
<dbReference type="Proteomes" id="UP000694580">
    <property type="component" value="Chromosome 14"/>
</dbReference>
<name>A0AAY4BQF5_9TELE</name>
<protein>
    <submittedName>
        <fullName evidence="2">Uncharacterized protein</fullName>
    </submittedName>
</protein>
<dbReference type="InterPro" id="IPR028260">
    <property type="entry name" value="FAM177"/>
</dbReference>
<dbReference type="Pfam" id="PF14774">
    <property type="entry name" value="FAM177"/>
    <property type="match status" value="1"/>
</dbReference>
<evidence type="ECO:0000313" key="3">
    <source>
        <dbReference type="Proteomes" id="UP000694580"/>
    </source>
</evidence>
<accession>A0AAY4BQF5</accession>
<dbReference type="Ensembl" id="ENSDCDT00010027741.1">
    <property type="protein sequence ID" value="ENSDCDP00010023140.1"/>
    <property type="gene ID" value="ENSDCDG00010013778.1"/>
</dbReference>
<proteinExistence type="predicted"/>
<dbReference type="GeneTree" id="ENSGT00940000170226"/>
<dbReference type="AlphaFoldDB" id="A0AAY4BQF5"/>
<reference evidence="2" key="3">
    <citation type="submission" date="2025-09" db="UniProtKB">
        <authorList>
            <consortium name="Ensembl"/>
        </authorList>
    </citation>
    <scope>IDENTIFICATION</scope>
</reference>
<organism evidence="2 3">
    <name type="scientific">Denticeps clupeoides</name>
    <name type="common">denticle herring</name>
    <dbReference type="NCBI Taxonomy" id="299321"/>
    <lineage>
        <taxon>Eukaryota</taxon>
        <taxon>Metazoa</taxon>
        <taxon>Chordata</taxon>
        <taxon>Craniata</taxon>
        <taxon>Vertebrata</taxon>
        <taxon>Euteleostomi</taxon>
        <taxon>Actinopterygii</taxon>
        <taxon>Neopterygii</taxon>
        <taxon>Teleostei</taxon>
        <taxon>Clupei</taxon>
        <taxon>Clupeiformes</taxon>
        <taxon>Denticipitoidei</taxon>
        <taxon>Denticipitidae</taxon>
        <taxon>Denticeps</taxon>
    </lineage>
</organism>
<keyword evidence="3" id="KW-1185">Reference proteome</keyword>
<reference evidence="2 3" key="1">
    <citation type="submission" date="2020-06" db="EMBL/GenBank/DDBJ databases">
        <authorList>
            <consortium name="Wellcome Sanger Institute Data Sharing"/>
        </authorList>
    </citation>
    <scope>NUCLEOTIDE SEQUENCE [LARGE SCALE GENOMIC DNA]</scope>
</reference>
<evidence type="ECO:0000313" key="2">
    <source>
        <dbReference type="Ensembl" id="ENSDCDP00010023140.1"/>
    </source>
</evidence>
<dbReference type="PANTHER" id="PTHR31206:SF1">
    <property type="entry name" value="LP10445P"/>
    <property type="match status" value="1"/>
</dbReference>
<feature type="region of interest" description="Disordered" evidence="1">
    <location>
        <begin position="43"/>
        <end position="83"/>
    </location>
</feature>
<reference evidence="2" key="2">
    <citation type="submission" date="2025-08" db="UniProtKB">
        <authorList>
            <consortium name="Ensembl"/>
        </authorList>
    </citation>
    <scope>IDENTIFICATION</scope>
</reference>
<dbReference type="PANTHER" id="PTHR31206">
    <property type="entry name" value="LP10445P"/>
    <property type="match status" value="1"/>
</dbReference>
<evidence type="ECO:0000256" key="1">
    <source>
        <dbReference type="SAM" id="MobiDB-lite"/>
    </source>
</evidence>